<reference evidence="1 2" key="1">
    <citation type="journal article" date="2022" name="Genome Biol. Evol.">
        <title>The Spruce Budworm Genome: Reconstructing the Evolutionary History of Antifreeze Proteins.</title>
        <authorList>
            <person name="Beliveau C."/>
            <person name="Gagne P."/>
            <person name="Picq S."/>
            <person name="Vernygora O."/>
            <person name="Keeling C.I."/>
            <person name="Pinkney K."/>
            <person name="Doucet D."/>
            <person name="Wen F."/>
            <person name="Johnston J.S."/>
            <person name="Maaroufi H."/>
            <person name="Boyle B."/>
            <person name="Laroche J."/>
            <person name="Dewar K."/>
            <person name="Juretic N."/>
            <person name="Blackburn G."/>
            <person name="Nisole A."/>
            <person name="Brunet B."/>
            <person name="Brandao M."/>
            <person name="Lumley L."/>
            <person name="Duan J."/>
            <person name="Quan G."/>
            <person name="Lucarotti C.J."/>
            <person name="Roe A.D."/>
            <person name="Sperling F.A.H."/>
            <person name="Levesque R.C."/>
            <person name="Cusson M."/>
        </authorList>
    </citation>
    <scope>NUCLEOTIDE SEQUENCE [LARGE SCALE GENOMIC DNA]</scope>
    <source>
        <strain evidence="1">Glfc:IPQL:Cfum</strain>
    </source>
</reference>
<comment type="caution">
    <text evidence="1">The sequence shown here is derived from an EMBL/GenBank/DDBJ whole genome shotgun (WGS) entry which is preliminary data.</text>
</comment>
<accession>A0ACC0JF16</accession>
<dbReference type="EMBL" id="CM046110">
    <property type="protein sequence ID" value="KAI8422712.1"/>
    <property type="molecule type" value="Genomic_DNA"/>
</dbReference>
<organism evidence="1 2">
    <name type="scientific">Choristoneura fumiferana</name>
    <name type="common">Spruce budworm moth</name>
    <name type="synonym">Archips fumiferana</name>
    <dbReference type="NCBI Taxonomy" id="7141"/>
    <lineage>
        <taxon>Eukaryota</taxon>
        <taxon>Metazoa</taxon>
        <taxon>Ecdysozoa</taxon>
        <taxon>Arthropoda</taxon>
        <taxon>Hexapoda</taxon>
        <taxon>Insecta</taxon>
        <taxon>Pterygota</taxon>
        <taxon>Neoptera</taxon>
        <taxon>Endopterygota</taxon>
        <taxon>Lepidoptera</taxon>
        <taxon>Glossata</taxon>
        <taxon>Ditrysia</taxon>
        <taxon>Tortricoidea</taxon>
        <taxon>Tortricidae</taxon>
        <taxon>Tortricinae</taxon>
        <taxon>Choristoneura</taxon>
    </lineage>
</organism>
<protein>
    <submittedName>
        <fullName evidence="1">Uncharacterized protein</fullName>
    </submittedName>
</protein>
<gene>
    <name evidence="1" type="ORF">MSG28_006477</name>
</gene>
<evidence type="ECO:0000313" key="1">
    <source>
        <dbReference type="EMBL" id="KAI8422712.1"/>
    </source>
</evidence>
<name>A0ACC0JF16_CHOFU</name>
<sequence length="444" mass="50187">MAVMDSVNFIFIFHFLGHVDILKHMITTYFAVPLNDKDTKEKIVEIIKYHSFVLRQDKGNRVVYLFMMLFHMGGLTLMSCTLEQIRIKTDDLALDLYQVPWEKMSINNQKLLIPIMLKMQKTLIFEGSCGLQTGVRPLVNIITLYNRCAIISIQHHRMMDFISLSTSWGPGLRSTSLPCGSDIDRLDTTDSPARRARAAWRDMLPLTTLLVGLLRRLTCRFSGAVGYLRDDGKRPVGLIPWSMESSSSSSAGRRPMLNKGLPLERHNERQLATCIHRFTATLTTSSVHLSKSLKTSSNAFVNSFGEITSPCLTPRCSWIGCVLSSCYRIDIVALLYKLFNTSMFGININGEYITHLLFADDILIMAESLEELNTMLSDLNIVSQQVGLKINMDKTKIMSNVHITPVLVIVGNDTLKVFDHYVWMGSIREISSYLPVQYSAVPQD</sequence>
<proteinExistence type="predicted"/>
<evidence type="ECO:0000313" key="2">
    <source>
        <dbReference type="Proteomes" id="UP001064048"/>
    </source>
</evidence>
<dbReference type="Proteomes" id="UP001064048">
    <property type="component" value="Chromosome 10"/>
</dbReference>
<keyword evidence="2" id="KW-1185">Reference proteome</keyword>